<feature type="region of interest" description="Disordered" evidence="1">
    <location>
        <begin position="27"/>
        <end position="50"/>
    </location>
</feature>
<dbReference type="OrthoDB" id="1875050at2759"/>
<keyword evidence="2" id="KW-1133">Transmembrane helix</keyword>
<evidence type="ECO:0000256" key="1">
    <source>
        <dbReference type="SAM" id="MobiDB-lite"/>
    </source>
</evidence>
<keyword evidence="2" id="KW-0812">Transmembrane</keyword>
<reference evidence="3" key="1">
    <citation type="submission" date="2021-08" db="EMBL/GenBank/DDBJ databases">
        <title>WGS assembly of Ceratopteris richardii.</title>
        <authorList>
            <person name="Marchant D.B."/>
            <person name="Chen G."/>
            <person name="Jenkins J."/>
            <person name="Shu S."/>
            <person name="Leebens-Mack J."/>
            <person name="Grimwood J."/>
            <person name="Schmutz J."/>
            <person name="Soltis P."/>
            <person name="Soltis D."/>
            <person name="Chen Z.-H."/>
        </authorList>
    </citation>
    <scope>NUCLEOTIDE SEQUENCE</scope>
    <source>
        <strain evidence="3">Whitten #5841</strain>
        <tissue evidence="3">Leaf</tissue>
    </source>
</reference>
<dbReference type="AlphaFoldDB" id="A0A8T2TG74"/>
<dbReference type="InterPro" id="IPR038934">
    <property type="entry name" value="At5g64816-like"/>
</dbReference>
<organism evidence="3 4">
    <name type="scientific">Ceratopteris richardii</name>
    <name type="common">Triangle waterfern</name>
    <dbReference type="NCBI Taxonomy" id="49495"/>
    <lineage>
        <taxon>Eukaryota</taxon>
        <taxon>Viridiplantae</taxon>
        <taxon>Streptophyta</taxon>
        <taxon>Embryophyta</taxon>
        <taxon>Tracheophyta</taxon>
        <taxon>Polypodiopsida</taxon>
        <taxon>Polypodiidae</taxon>
        <taxon>Polypodiales</taxon>
        <taxon>Pteridineae</taxon>
        <taxon>Pteridaceae</taxon>
        <taxon>Parkerioideae</taxon>
        <taxon>Ceratopteris</taxon>
    </lineage>
</organism>
<keyword evidence="4" id="KW-1185">Reference proteome</keyword>
<feature type="transmembrane region" description="Helical" evidence="2">
    <location>
        <begin position="6"/>
        <end position="22"/>
    </location>
</feature>
<name>A0A8T2TG74_CERRI</name>
<evidence type="ECO:0000313" key="3">
    <source>
        <dbReference type="EMBL" id="KAH7421550.1"/>
    </source>
</evidence>
<dbReference type="EMBL" id="CM035418">
    <property type="protein sequence ID" value="KAH7421550.1"/>
    <property type="molecule type" value="Genomic_DNA"/>
</dbReference>
<evidence type="ECO:0000256" key="2">
    <source>
        <dbReference type="SAM" id="Phobius"/>
    </source>
</evidence>
<evidence type="ECO:0000313" key="4">
    <source>
        <dbReference type="Proteomes" id="UP000825935"/>
    </source>
</evidence>
<dbReference type="PANTHER" id="PTHR35548:SF1">
    <property type="entry name" value="EXPRESSED PROTEIN"/>
    <property type="match status" value="1"/>
</dbReference>
<accession>A0A8T2TG74</accession>
<sequence length="140" mass="15708">MVDWWWGLVGAALPAAAVQHVWRMRKRKKEQRQSPSIPRVRDRGIVSSPSPVPVLSEEVDAFACERVCTSKRMLNKLGAFAKDQKPSDTCVTVCGSSRVDACSDACVRAICSNQHHIPNWNDICLRRCQNQCLQFQQASP</sequence>
<gene>
    <name evidence="3" type="ORF">KP509_13G063400</name>
</gene>
<protein>
    <submittedName>
        <fullName evidence="3">Uncharacterized protein</fullName>
    </submittedName>
</protein>
<dbReference type="Proteomes" id="UP000825935">
    <property type="component" value="Chromosome 13"/>
</dbReference>
<proteinExistence type="predicted"/>
<dbReference type="PANTHER" id="PTHR35548">
    <property type="entry name" value="EXPRESSED PROTEIN"/>
    <property type="match status" value="1"/>
</dbReference>
<keyword evidence="2" id="KW-0472">Membrane</keyword>
<dbReference type="OMA" id="ENFVCER"/>
<dbReference type="EMBL" id="CM035418">
    <property type="protein sequence ID" value="KAH7421549.1"/>
    <property type="molecule type" value="Genomic_DNA"/>
</dbReference>
<comment type="caution">
    <text evidence="3">The sequence shown here is derived from an EMBL/GenBank/DDBJ whole genome shotgun (WGS) entry which is preliminary data.</text>
</comment>